<evidence type="ECO:0000259" key="7">
    <source>
        <dbReference type="PROSITE" id="PS50850"/>
    </source>
</evidence>
<dbReference type="InterPro" id="IPR020846">
    <property type="entry name" value="MFS_dom"/>
</dbReference>
<dbReference type="EMBL" id="RBKU01000001">
    <property type="protein sequence ID" value="RKR83558.1"/>
    <property type="molecule type" value="Genomic_DNA"/>
</dbReference>
<dbReference type="PANTHER" id="PTHR19432">
    <property type="entry name" value="SUGAR TRANSPORTER"/>
    <property type="match status" value="1"/>
</dbReference>
<evidence type="ECO:0000256" key="4">
    <source>
        <dbReference type="ARBA" id="ARBA00022989"/>
    </source>
</evidence>
<feature type="transmembrane region" description="Helical" evidence="6">
    <location>
        <begin position="378"/>
        <end position="399"/>
    </location>
</feature>
<dbReference type="InterPro" id="IPR011701">
    <property type="entry name" value="MFS"/>
</dbReference>
<feature type="transmembrane region" description="Helical" evidence="6">
    <location>
        <begin position="443"/>
        <end position="464"/>
    </location>
</feature>
<keyword evidence="9" id="KW-1185">Reference proteome</keyword>
<dbReference type="Gene3D" id="1.20.1250.20">
    <property type="entry name" value="MFS general substrate transporter like domains"/>
    <property type="match status" value="1"/>
</dbReference>
<evidence type="ECO:0000256" key="2">
    <source>
        <dbReference type="ARBA" id="ARBA00022448"/>
    </source>
</evidence>
<dbReference type="PROSITE" id="PS50850">
    <property type="entry name" value="MFS"/>
    <property type="match status" value="1"/>
</dbReference>
<accession>A0A495J577</accession>
<evidence type="ECO:0000313" key="9">
    <source>
        <dbReference type="Proteomes" id="UP000268007"/>
    </source>
</evidence>
<dbReference type="Pfam" id="PF07690">
    <property type="entry name" value="MFS_1"/>
    <property type="match status" value="1"/>
</dbReference>
<feature type="transmembrane region" description="Helical" evidence="6">
    <location>
        <begin position="175"/>
        <end position="196"/>
    </location>
</feature>
<keyword evidence="3 6" id="KW-0812">Transmembrane</keyword>
<dbReference type="RefSeq" id="WP_246001654.1">
    <property type="nucleotide sequence ID" value="NZ_RBKU01000001.1"/>
</dbReference>
<gene>
    <name evidence="8" type="ORF">BDD43_3768</name>
</gene>
<evidence type="ECO:0000313" key="8">
    <source>
        <dbReference type="EMBL" id="RKR83558.1"/>
    </source>
</evidence>
<keyword evidence="2" id="KW-0813">Transport</keyword>
<evidence type="ECO:0000256" key="6">
    <source>
        <dbReference type="SAM" id="Phobius"/>
    </source>
</evidence>
<comment type="caution">
    <text evidence="8">The sequence shown here is derived from an EMBL/GenBank/DDBJ whole genome shotgun (WGS) entry which is preliminary data.</text>
</comment>
<dbReference type="Proteomes" id="UP000268007">
    <property type="component" value="Unassembled WGS sequence"/>
</dbReference>
<feature type="transmembrane region" description="Helical" evidence="6">
    <location>
        <begin position="353"/>
        <end position="372"/>
    </location>
</feature>
<dbReference type="GO" id="GO:0022857">
    <property type="term" value="F:transmembrane transporter activity"/>
    <property type="evidence" value="ECO:0007669"/>
    <property type="project" value="InterPro"/>
</dbReference>
<keyword evidence="5 6" id="KW-0472">Membrane</keyword>
<reference evidence="8 9" key="1">
    <citation type="submission" date="2018-10" db="EMBL/GenBank/DDBJ databases">
        <title>Genomic Encyclopedia of Archaeal and Bacterial Type Strains, Phase II (KMG-II): from individual species to whole genera.</title>
        <authorList>
            <person name="Goeker M."/>
        </authorList>
    </citation>
    <scope>NUCLEOTIDE SEQUENCE [LARGE SCALE GENOMIC DNA]</scope>
    <source>
        <strain evidence="8 9">DSM 18602</strain>
    </source>
</reference>
<protein>
    <submittedName>
        <fullName evidence="8">Maltose/moltooligosaccharide transporter</fullName>
    </submittedName>
</protein>
<feature type="transmembrane region" description="Helical" evidence="6">
    <location>
        <begin position="320"/>
        <end position="341"/>
    </location>
</feature>
<evidence type="ECO:0000256" key="5">
    <source>
        <dbReference type="ARBA" id="ARBA00023136"/>
    </source>
</evidence>
<name>A0A495J577_9SPHI</name>
<keyword evidence="4 6" id="KW-1133">Transmembrane helix</keyword>
<organism evidence="8 9">
    <name type="scientific">Mucilaginibacter gracilis</name>
    <dbReference type="NCBI Taxonomy" id="423350"/>
    <lineage>
        <taxon>Bacteria</taxon>
        <taxon>Pseudomonadati</taxon>
        <taxon>Bacteroidota</taxon>
        <taxon>Sphingobacteriia</taxon>
        <taxon>Sphingobacteriales</taxon>
        <taxon>Sphingobacteriaceae</taxon>
        <taxon>Mucilaginibacter</taxon>
    </lineage>
</organism>
<proteinExistence type="predicted"/>
<dbReference type="AlphaFoldDB" id="A0A495J577"/>
<feature type="transmembrane region" description="Helical" evidence="6">
    <location>
        <begin position="216"/>
        <end position="235"/>
    </location>
</feature>
<dbReference type="SUPFAM" id="SSF103473">
    <property type="entry name" value="MFS general substrate transporter"/>
    <property type="match status" value="1"/>
</dbReference>
<dbReference type="PANTHER" id="PTHR19432:SF35">
    <property type="entry name" value="SOLUTE CARRIER FAMILY 45 MEMBER 3 ISOFORM X1"/>
    <property type="match status" value="1"/>
</dbReference>
<evidence type="ECO:0000256" key="1">
    <source>
        <dbReference type="ARBA" id="ARBA00004141"/>
    </source>
</evidence>
<feature type="domain" description="Major facilitator superfamily (MFS) profile" evidence="7">
    <location>
        <begin position="274"/>
        <end position="477"/>
    </location>
</feature>
<dbReference type="InterPro" id="IPR036259">
    <property type="entry name" value="MFS_trans_sf"/>
</dbReference>
<feature type="transmembrane region" description="Helical" evidence="6">
    <location>
        <begin position="280"/>
        <end position="300"/>
    </location>
</feature>
<comment type="subcellular location">
    <subcellularLocation>
        <location evidence="1">Membrane</location>
        <topology evidence="1">Multi-pass membrane protein</topology>
    </subcellularLocation>
</comment>
<evidence type="ECO:0000256" key="3">
    <source>
        <dbReference type="ARBA" id="ARBA00022692"/>
    </source>
</evidence>
<dbReference type="GO" id="GO:0016020">
    <property type="term" value="C:membrane"/>
    <property type="evidence" value="ECO:0007669"/>
    <property type="project" value="UniProtKB-SubCell"/>
</dbReference>
<feature type="transmembrane region" description="Helical" evidence="6">
    <location>
        <begin position="109"/>
        <end position="126"/>
    </location>
</feature>
<feature type="transmembrane region" description="Helical" evidence="6">
    <location>
        <begin position="132"/>
        <end position="154"/>
    </location>
</feature>
<feature type="transmembrane region" description="Helical" evidence="6">
    <location>
        <begin position="35"/>
        <end position="56"/>
    </location>
</feature>
<feature type="transmembrane region" description="Helical" evidence="6">
    <location>
        <begin position="411"/>
        <end position="431"/>
    </location>
</feature>
<sequence length="477" mass="52204">MTGNQIQANVITDQNFTLTEPGISPIRKVMERPKLTFWQIFNMSFGFMGIQFGFALQNGNASRILQTFGADVEHLSLFWLAAPITGMIVQPIIGHYSDQTWNRLGRRKPYFLVGGVLAALALVFMPNASMLLFLPPVIIGAGVLMIMDASFNVAMEPFRALIADNLPDSQRGLGFSVQTFLIGLGAVLGSWLPYIFSEWLHISKTAAPGHVPNNVIFSFYVGAFAMIACLLWTVLRTKEFSPQEYAAFQPQEVDAHEPKGILTIFTDFANMPRTMRQLGLVQFFSWFALFSMWVFGAPAIAQHVYHVSAKDTTSATFADAGNWVGICFGIYNGVSAVYALVLPAIARATSRKIAHAFSLIAGGVGLLSIFFIQNPTTLIISMVGIGLAWGSILAMPYAILSGSIPAKKMGVYMGIFNFFITFPQIINGFFGGWIVKSFFGGQAIYAIVLAGIFMLCAAISVLYVQDDTDVMFKQTAA</sequence>
<feature type="transmembrane region" description="Helical" evidence="6">
    <location>
        <begin position="76"/>
        <end position="97"/>
    </location>
</feature>